<evidence type="ECO:0000259" key="7">
    <source>
        <dbReference type="Pfam" id="PF00155"/>
    </source>
</evidence>
<dbReference type="GO" id="GO:0030170">
    <property type="term" value="F:pyridoxal phosphate binding"/>
    <property type="evidence" value="ECO:0007669"/>
    <property type="project" value="InterPro"/>
</dbReference>
<dbReference type="PANTHER" id="PTHR11879">
    <property type="entry name" value="ASPARTATE AMINOTRANSFERASE"/>
    <property type="match status" value="1"/>
</dbReference>
<proteinExistence type="predicted"/>
<sequence length="270" mass="28532">AGVPILHAFHQGPGHRGVAGRPGCCTARGRGHPTCLAHPGGGAVSPAAALLRLRLPGLCKRGPGCGRCLYSAVCSCCEPHYGEAPGDAAGPILCEEHGPAGRDCVQGGGTAAPSHSTHVVKPPTPWGRDRPAWDPALMQEWRLELAGMAGRIKQMRAELAGALRALGVPGDWSFIERQIGMFTFTGLTRPQCEALTARHHVYLTMDGRISMAGLNSAGCKTLAAAIHEVLKSGVLRYQNVKPLQGKHKVTVVPPCSWSESQRMSPPMKRA</sequence>
<dbReference type="GO" id="GO:0004069">
    <property type="term" value="F:L-aspartate:2-oxoglutarate aminotransferase activity"/>
    <property type="evidence" value="ECO:0007669"/>
    <property type="project" value="UniProtKB-EC"/>
</dbReference>
<feature type="non-terminal residue" evidence="8">
    <location>
        <position position="270"/>
    </location>
</feature>
<gene>
    <name evidence="8" type="ORF">HaLaN_01641</name>
</gene>
<dbReference type="EMBL" id="BLLF01000063">
    <property type="protein sequence ID" value="GFH06921.1"/>
    <property type="molecule type" value="Genomic_DNA"/>
</dbReference>
<name>A0A699YC21_HAELA</name>
<dbReference type="Pfam" id="PF00155">
    <property type="entry name" value="Aminotran_1_2"/>
    <property type="match status" value="1"/>
</dbReference>
<organism evidence="8 9">
    <name type="scientific">Haematococcus lacustris</name>
    <name type="common">Green alga</name>
    <name type="synonym">Haematococcus pluvialis</name>
    <dbReference type="NCBI Taxonomy" id="44745"/>
    <lineage>
        <taxon>Eukaryota</taxon>
        <taxon>Viridiplantae</taxon>
        <taxon>Chlorophyta</taxon>
        <taxon>core chlorophytes</taxon>
        <taxon>Chlorophyceae</taxon>
        <taxon>CS clade</taxon>
        <taxon>Chlamydomonadales</taxon>
        <taxon>Haematococcaceae</taxon>
        <taxon>Haematococcus</taxon>
    </lineage>
</organism>
<dbReference type="PANTHER" id="PTHR11879:SF22">
    <property type="entry name" value="ASPARTATE AMINOTRANSFERASE, MITOCHONDRIAL"/>
    <property type="match status" value="1"/>
</dbReference>
<comment type="caution">
    <text evidence="8">The sequence shown here is derived from an EMBL/GenBank/DDBJ whole genome shotgun (WGS) entry which is preliminary data.</text>
</comment>
<evidence type="ECO:0000256" key="2">
    <source>
        <dbReference type="ARBA" id="ARBA00011738"/>
    </source>
</evidence>
<dbReference type="InterPro" id="IPR004839">
    <property type="entry name" value="Aminotransferase_I/II_large"/>
</dbReference>
<protein>
    <submittedName>
        <fullName evidence="8">Aspartate aminotransferase</fullName>
    </submittedName>
</protein>
<comment type="subunit">
    <text evidence="2">Homodimer.</text>
</comment>
<keyword evidence="5" id="KW-0663">Pyridoxal phosphate</keyword>
<evidence type="ECO:0000256" key="4">
    <source>
        <dbReference type="ARBA" id="ARBA00022679"/>
    </source>
</evidence>
<evidence type="ECO:0000256" key="3">
    <source>
        <dbReference type="ARBA" id="ARBA00022576"/>
    </source>
</evidence>
<reference evidence="8 9" key="1">
    <citation type="submission" date="2020-02" db="EMBL/GenBank/DDBJ databases">
        <title>Draft genome sequence of Haematococcus lacustris strain NIES-144.</title>
        <authorList>
            <person name="Morimoto D."/>
            <person name="Nakagawa S."/>
            <person name="Yoshida T."/>
            <person name="Sawayama S."/>
        </authorList>
    </citation>
    <scope>NUCLEOTIDE SEQUENCE [LARGE SCALE GENOMIC DNA]</scope>
    <source>
        <strain evidence="8 9">NIES-144</strain>
    </source>
</reference>
<keyword evidence="9" id="KW-1185">Reference proteome</keyword>
<evidence type="ECO:0000313" key="9">
    <source>
        <dbReference type="Proteomes" id="UP000485058"/>
    </source>
</evidence>
<dbReference type="GO" id="GO:0006520">
    <property type="term" value="P:amino acid metabolic process"/>
    <property type="evidence" value="ECO:0007669"/>
    <property type="project" value="InterPro"/>
</dbReference>
<feature type="domain" description="Aminotransferase class I/classII large" evidence="7">
    <location>
        <begin position="137"/>
        <end position="226"/>
    </location>
</feature>
<dbReference type="SUPFAM" id="SSF53383">
    <property type="entry name" value="PLP-dependent transferases"/>
    <property type="match status" value="1"/>
</dbReference>
<evidence type="ECO:0000313" key="8">
    <source>
        <dbReference type="EMBL" id="GFH06921.1"/>
    </source>
</evidence>
<evidence type="ECO:0000256" key="5">
    <source>
        <dbReference type="ARBA" id="ARBA00022898"/>
    </source>
</evidence>
<dbReference type="InterPro" id="IPR015422">
    <property type="entry name" value="PyrdxlP-dep_Trfase_small"/>
</dbReference>
<feature type="non-terminal residue" evidence="8">
    <location>
        <position position="1"/>
    </location>
</feature>
<evidence type="ECO:0000256" key="1">
    <source>
        <dbReference type="ARBA" id="ARBA00001933"/>
    </source>
</evidence>
<dbReference type="GO" id="GO:0005739">
    <property type="term" value="C:mitochondrion"/>
    <property type="evidence" value="ECO:0007669"/>
    <property type="project" value="TreeGrafter"/>
</dbReference>
<keyword evidence="4 8" id="KW-0808">Transferase</keyword>
<dbReference type="AlphaFoldDB" id="A0A699YC21"/>
<keyword evidence="3 8" id="KW-0032">Aminotransferase</keyword>
<feature type="region of interest" description="Disordered" evidence="6">
    <location>
        <begin position="107"/>
        <end position="127"/>
    </location>
</feature>
<dbReference type="Gene3D" id="3.90.1150.10">
    <property type="entry name" value="Aspartate Aminotransferase, domain 1"/>
    <property type="match status" value="1"/>
</dbReference>
<accession>A0A699YC21</accession>
<dbReference type="InterPro" id="IPR015424">
    <property type="entry name" value="PyrdxlP-dep_Trfase"/>
</dbReference>
<dbReference type="Proteomes" id="UP000485058">
    <property type="component" value="Unassembled WGS sequence"/>
</dbReference>
<comment type="cofactor">
    <cofactor evidence="1">
        <name>pyridoxal 5'-phosphate</name>
        <dbReference type="ChEBI" id="CHEBI:597326"/>
    </cofactor>
</comment>
<evidence type="ECO:0000256" key="6">
    <source>
        <dbReference type="SAM" id="MobiDB-lite"/>
    </source>
</evidence>
<dbReference type="InterPro" id="IPR000796">
    <property type="entry name" value="Asp_trans"/>
</dbReference>